<evidence type="ECO:0000313" key="2">
    <source>
        <dbReference type="Proteomes" id="UP000436088"/>
    </source>
</evidence>
<proteinExistence type="predicted"/>
<dbReference type="AlphaFoldDB" id="A0A6A3C207"/>
<sequence>MGGDRMKIFNGGYDQLSSNVCYFGARVPPHRGISITDMGEDPRTVTLDVVNYWVLVNNFLVGYISKHVAKQFGNFIGNFISTPSKETWSFESQWLREDNLEGNQIPTARKETIGQNQGDIGFAGQTRAWVEKTFTPMMGISIKNAEADVVMVSVEEADSLHMQDNVKRQRE</sequence>
<name>A0A6A3C207_HIBSY</name>
<keyword evidence="2" id="KW-1185">Reference proteome</keyword>
<dbReference type="EMBL" id="VEPZ02000540">
    <property type="protein sequence ID" value="KAE8723170.1"/>
    <property type="molecule type" value="Genomic_DNA"/>
</dbReference>
<gene>
    <name evidence="1" type="ORF">F3Y22_tig00012840pilonHSYRG00081</name>
</gene>
<reference evidence="1" key="1">
    <citation type="submission" date="2019-09" db="EMBL/GenBank/DDBJ databases">
        <title>Draft genome information of white flower Hibiscus syriacus.</title>
        <authorList>
            <person name="Kim Y.-M."/>
        </authorList>
    </citation>
    <scope>NUCLEOTIDE SEQUENCE [LARGE SCALE GENOMIC DNA]</scope>
    <source>
        <strain evidence="1">YM2019G1</strain>
    </source>
</reference>
<evidence type="ECO:0000313" key="1">
    <source>
        <dbReference type="EMBL" id="KAE8723170.1"/>
    </source>
</evidence>
<comment type="caution">
    <text evidence="1">The sequence shown here is derived from an EMBL/GenBank/DDBJ whole genome shotgun (WGS) entry which is preliminary data.</text>
</comment>
<accession>A0A6A3C207</accession>
<dbReference type="Proteomes" id="UP000436088">
    <property type="component" value="Unassembled WGS sequence"/>
</dbReference>
<protein>
    <submittedName>
        <fullName evidence="1">Uncharacterized protein</fullName>
    </submittedName>
</protein>
<organism evidence="1 2">
    <name type="scientific">Hibiscus syriacus</name>
    <name type="common">Rose of Sharon</name>
    <dbReference type="NCBI Taxonomy" id="106335"/>
    <lineage>
        <taxon>Eukaryota</taxon>
        <taxon>Viridiplantae</taxon>
        <taxon>Streptophyta</taxon>
        <taxon>Embryophyta</taxon>
        <taxon>Tracheophyta</taxon>
        <taxon>Spermatophyta</taxon>
        <taxon>Magnoliopsida</taxon>
        <taxon>eudicotyledons</taxon>
        <taxon>Gunneridae</taxon>
        <taxon>Pentapetalae</taxon>
        <taxon>rosids</taxon>
        <taxon>malvids</taxon>
        <taxon>Malvales</taxon>
        <taxon>Malvaceae</taxon>
        <taxon>Malvoideae</taxon>
        <taxon>Hibiscus</taxon>
    </lineage>
</organism>